<dbReference type="InterPro" id="IPR052026">
    <property type="entry name" value="ExeA_AAA_ATPase_DNA-bind"/>
</dbReference>
<feature type="domain" description="AAA+ ATPase" evidence="2">
    <location>
        <begin position="46"/>
        <end position="189"/>
    </location>
</feature>
<dbReference type="AlphaFoldDB" id="A0A832EJF7"/>
<dbReference type="Gene3D" id="3.40.50.300">
    <property type="entry name" value="P-loop containing nucleotide triphosphate hydrolases"/>
    <property type="match status" value="1"/>
</dbReference>
<feature type="transmembrane region" description="Helical" evidence="1">
    <location>
        <begin position="286"/>
        <end position="308"/>
    </location>
</feature>
<dbReference type="InterPro" id="IPR003593">
    <property type="entry name" value="AAA+_ATPase"/>
</dbReference>
<evidence type="ECO:0000313" key="3">
    <source>
        <dbReference type="EMBL" id="HFK97315.1"/>
    </source>
</evidence>
<dbReference type="SMART" id="SM00382">
    <property type="entry name" value="AAA"/>
    <property type="match status" value="1"/>
</dbReference>
<gene>
    <name evidence="3" type="ORF">ENS06_08320</name>
</gene>
<dbReference type="InterPro" id="IPR049945">
    <property type="entry name" value="AAA_22"/>
</dbReference>
<keyword evidence="1" id="KW-1133">Transmembrane helix</keyword>
<protein>
    <submittedName>
        <fullName evidence="3">AAA family ATPase</fullName>
    </submittedName>
</protein>
<accession>A0A832EJF7</accession>
<dbReference type="SUPFAM" id="SSF52540">
    <property type="entry name" value="P-loop containing nucleoside triphosphate hydrolases"/>
    <property type="match status" value="1"/>
</dbReference>
<dbReference type="EMBL" id="DSTK01000024">
    <property type="protein sequence ID" value="HFK97315.1"/>
    <property type="molecule type" value="Genomic_DNA"/>
</dbReference>
<keyword evidence="1" id="KW-0472">Membrane</keyword>
<dbReference type="Pfam" id="PF13401">
    <property type="entry name" value="AAA_22"/>
    <property type="match status" value="1"/>
</dbReference>
<organism evidence="3">
    <name type="scientific">Desulfacinum infernum</name>
    <dbReference type="NCBI Taxonomy" id="35837"/>
    <lineage>
        <taxon>Bacteria</taxon>
        <taxon>Pseudomonadati</taxon>
        <taxon>Thermodesulfobacteriota</taxon>
        <taxon>Syntrophobacteria</taxon>
        <taxon>Syntrophobacterales</taxon>
        <taxon>Syntrophobacteraceae</taxon>
        <taxon>Desulfacinum</taxon>
    </lineage>
</organism>
<dbReference type="PANTHER" id="PTHR35894:SF1">
    <property type="entry name" value="PHOSPHORIBULOKINASE _ URIDINE KINASE FAMILY"/>
    <property type="match status" value="1"/>
</dbReference>
<dbReference type="GO" id="GO:0016887">
    <property type="term" value="F:ATP hydrolysis activity"/>
    <property type="evidence" value="ECO:0007669"/>
    <property type="project" value="InterPro"/>
</dbReference>
<dbReference type="InterPro" id="IPR027417">
    <property type="entry name" value="P-loop_NTPase"/>
</dbReference>
<comment type="caution">
    <text evidence="3">The sequence shown here is derived from an EMBL/GenBank/DDBJ whole genome shotgun (WGS) entry which is preliminary data.</text>
</comment>
<reference evidence="3" key="1">
    <citation type="journal article" date="2020" name="mSystems">
        <title>Genome- and Community-Level Interaction Insights into Carbon Utilization and Element Cycling Functions of Hydrothermarchaeota in Hydrothermal Sediment.</title>
        <authorList>
            <person name="Zhou Z."/>
            <person name="Liu Y."/>
            <person name="Xu W."/>
            <person name="Pan J."/>
            <person name="Luo Z.H."/>
            <person name="Li M."/>
        </authorList>
    </citation>
    <scope>NUCLEOTIDE SEQUENCE [LARGE SCALE GENOMIC DNA]</scope>
    <source>
        <strain evidence="3">SpSt-456</strain>
    </source>
</reference>
<dbReference type="PANTHER" id="PTHR35894">
    <property type="entry name" value="GENERAL SECRETION PATHWAY PROTEIN A-RELATED"/>
    <property type="match status" value="1"/>
</dbReference>
<evidence type="ECO:0000259" key="2">
    <source>
        <dbReference type="SMART" id="SM00382"/>
    </source>
</evidence>
<name>A0A832EJF7_9BACT</name>
<keyword evidence="1" id="KW-0812">Transmembrane</keyword>
<evidence type="ECO:0000256" key="1">
    <source>
        <dbReference type="SAM" id="Phobius"/>
    </source>
</evidence>
<proteinExistence type="predicted"/>
<sequence length="311" mass="35994">MTVPDYLQFFGFQDYPFRLTPDTRYFFPSSRHKAVLETIRYGLARGEGFLVLVGDPGIGKTMLLRILLKDLTEDHYRTALIMTPALEPKELLQAILEDVRLPFESTDSKERLLRTFQQYLLEEAANGRQFVLVVDEAQNLPAESLEEIRLLSNLETEDKKLIQILLVGQSSLEEKLNRPELRQLKQRISLWERLKPLSSDEVSWYTQYRMTRAGGAAVPFDKGAEKLLCEASGHVPRLINKIMDRALLVAASRLERHISSESLREALKTLEPTLENAVPHPKRRLFWMWTTILVMVLGFGVGLWWLFWRQP</sequence>
<dbReference type="CDD" id="cd00009">
    <property type="entry name" value="AAA"/>
    <property type="match status" value="1"/>
</dbReference>